<dbReference type="PATRIC" id="fig|1339349.3.peg.2696"/>
<feature type="domain" description="Cyclic nucleotide-binding" evidence="1">
    <location>
        <begin position="11"/>
        <end position="50"/>
    </location>
</feature>
<dbReference type="InterPro" id="IPR000595">
    <property type="entry name" value="cNMP-bd_dom"/>
</dbReference>
<dbReference type="AlphaFoldDB" id="A0A078S3S6"/>
<accession>A0A078S3S6</accession>
<evidence type="ECO:0000313" key="3">
    <source>
        <dbReference type="Proteomes" id="UP000028013"/>
    </source>
</evidence>
<dbReference type="Proteomes" id="UP000028013">
    <property type="component" value="Unassembled WGS sequence"/>
</dbReference>
<dbReference type="CDD" id="cd00038">
    <property type="entry name" value="CAP_ED"/>
    <property type="match status" value="1"/>
</dbReference>
<comment type="caution">
    <text evidence="2">The sequence shown here is derived from an EMBL/GenBank/DDBJ whole genome shotgun (WGS) entry which is preliminary data.</text>
</comment>
<evidence type="ECO:0000313" key="2">
    <source>
        <dbReference type="EMBL" id="KDS50607.1"/>
    </source>
</evidence>
<dbReference type="InterPro" id="IPR014710">
    <property type="entry name" value="RmlC-like_jellyroll"/>
</dbReference>
<dbReference type="PROSITE" id="PS50042">
    <property type="entry name" value="CNMP_BINDING_3"/>
    <property type="match status" value="1"/>
</dbReference>
<evidence type="ECO:0000259" key="1">
    <source>
        <dbReference type="PROSITE" id="PS50042"/>
    </source>
</evidence>
<protein>
    <submittedName>
        <fullName evidence="2">Cyclic nucleotide-binding domain protein</fullName>
    </submittedName>
</protein>
<organism evidence="2 3">
    <name type="scientific">Bacteroides uniformis str. 3978 T3 ii</name>
    <dbReference type="NCBI Taxonomy" id="1339349"/>
    <lineage>
        <taxon>Bacteria</taxon>
        <taxon>Pseudomonadati</taxon>
        <taxon>Bacteroidota</taxon>
        <taxon>Bacteroidia</taxon>
        <taxon>Bacteroidales</taxon>
        <taxon>Bacteroidaceae</taxon>
        <taxon>Bacteroides</taxon>
    </lineage>
</organism>
<dbReference type="Pfam" id="PF00027">
    <property type="entry name" value="cNMP_binding"/>
    <property type="match status" value="1"/>
</dbReference>
<name>A0A078S3S6_BACUN</name>
<gene>
    <name evidence="2" type="ORF">M094_1538</name>
</gene>
<dbReference type="Gene3D" id="2.60.120.10">
    <property type="entry name" value="Jelly Rolls"/>
    <property type="match status" value="1"/>
</dbReference>
<sequence length="188" mass="21583">MIKKFCKKYKLPENTLHELLLHMAEVRFSKGELIISEGERNSNFYLLKKGIWRAYYLTDGTENSLWFAAPGDTAFSSWGYVDSEVSLINIESVNESIAYCISKPELEALFSHSIDMANFGRRIFEREILSIDSSTVAYGTPPTAKERYMTLMEENPELLQDVPLKYLASYLYITPQSLSRIRAGLKKK</sequence>
<reference evidence="2 3" key="1">
    <citation type="submission" date="2014-04" db="EMBL/GenBank/DDBJ databases">
        <authorList>
            <person name="Sears C."/>
            <person name="Carroll K."/>
            <person name="Sack B.R."/>
            <person name="Qadri F."/>
            <person name="Myers L.L."/>
            <person name="Chung G.-T."/>
            <person name="Escheverria P."/>
            <person name="Fraser C.M."/>
            <person name="Sadzewicz L."/>
            <person name="Shefchek K.A."/>
            <person name="Tallon L."/>
            <person name="Das S.P."/>
            <person name="Daugherty S."/>
            <person name="Mongodin E.F."/>
        </authorList>
    </citation>
    <scope>NUCLEOTIDE SEQUENCE [LARGE SCALE GENOMIC DNA]</scope>
    <source>
        <strain evidence="2 3">3978 T3 ii</strain>
    </source>
</reference>
<dbReference type="EMBL" id="JNHN01000174">
    <property type="protein sequence ID" value="KDS50607.1"/>
    <property type="molecule type" value="Genomic_DNA"/>
</dbReference>
<dbReference type="InterPro" id="IPR018490">
    <property type="entry name" value="cNMP-bd_dom_sf"/>
</dbReference>
<dbReference type="SUPFAM" id="SSF51206">
    <property type="entry name" value="cAMP-binding domain-like"/>
    <property type="match status" value="1"/>
</dbReference>
<proteinExistence type="predicted"/>